<dbReference type="Proteomes" id="UP000185680">
    <property type="component" value="Chromosome"/>
</dbReference>
<gene>
    <name evidence="2" type="ORF">LPB072_09130</name>
    <name evidence="3" type="ORF">LPB72_18625</name>
</gene>
<evidence type="ECO:0000256" key="1">
    <source>
        <dbReference type="SAM" id="Phobius"/>
    </source>
</evidence>
<evidence type="ECO:0000313" key="3">
    <source>
        <dbReference type="EMBL" id="OAD40168.1"/>
    </source>
</evidence>
<reference evidence="3 4" key="1">
    <citation type="submission" date="2016-02" db="EMBL/GenBank/DDBJ databases">
        <title>Draft genome sequence of Hydrogenophaga sp. LPB0072.</title>
        <authorList>
            <person name="Shin S.-K."/>
            <person name="Yi H."/>
        </authorList>
    </citation>
    <scope>NUCLEOTIDE SEQUENCE [LARGE SCALE GENOMIC DNA]</scope>
    <source>
        <strain evidence="3 4">LPB0072</strain>
    </source>
</reference>
<feature type="transmembrane region" description="Helical" evidence="1">
    <location>
        <begin position="28"/>
        <end position="46"/>
    </location>
</feature>
<dbReference type="EMBL" id="CP017476">
    <property type="protein sequence ID" value="AOW12986.1"/>
    <property type="molecule type" value="Genomic_DNA"/>
</dbReference>
<name>A0A167H292_9BURK</name>
<accession>A0A167H292</accession>
<sequence length="75" mass="8540">MATAAYDAARPIAWYASAIASYATYLRGYLWLILPVAISVYFVCMWEHKKKLGVARVAFEQDGPAYREFLDKQSD</sequence>
<keyword evidence="1" id="KW-1133">Transmembrane helix</keyword>
<proteinExistence type="predicted"/>
<keyword evidence="4" id="KW-1185">Reference proteome</keyword>
<dbReference type="KEGG" id="hyl:LPB072_09130"/>
<dbReference type="EMBL" id="LVWD01000034">
    <property type="protein sequence ID" value="OAD40168.1"/>
    <property type="molecule type" value="Genomic_DNA"/>
</dbReference>
<evidence type="ECO:0000313" key="5">
    <source>
        <dbReference type="Proteomes" id="UP000185680"/>
    </source>
</evidence>
<keyword evidence="1" id="KW-0472">Membrane</keyword>
<keyword evidence="1" id="KW-0812">Transmembrane</keyword>
<reference evidence="2 5" key="2">
    <citation type="submission" date="2016-10" db="EMBL/GenBank/DDBJ databases">
        <title>Hydorgenophaga sp. LPB0072 isolated from gastropod.</title>
        <authorList>
            <person name="Kim E."/>
            <person name="Yi H."/>
        </authorList>
    </citation>
    <scope>NUCLEOTIDE SEQUENCE [LARGE SCALE GENOMIC DNA]</scope>
    <source>
        <strain evidence="2 5">LPB0072</strain>
    </source>
</reference>
<dbReference type="AlphaFoldDB" id="A0A167H292"/>
<evidence type="ECO:0000313" key="2">
    <source>
        <dbReference type="EMBL" id="AOW12986.1"/>
    </source>
</evidence>
<protein>
    <submittedName>
        <fullName evidence="2">Uncharacterized protein</fullName>
    </submittedName>
</protein>
<evidence type="ECO:0000313" key="4">
    <source>
        <dbReference type="Proteomes" id="UP000185657"/>
    </source>
</evidence>
<dbReference type="Proteomes" id="UP000185657">
    <property type="component" value="Unassembled WGS sequence"/>
</dbReference>
<organism evidence="2 5">
    <name type="scientific">Hydrogenophaga crassostreae</name>
    <dbReference type="NCBI Taxonomy" id="1763535"/>
    <lineage>
        <taxon>Bacteria</taxon>
        <taxon>Pseudomonadati</taxon>
        <taxon>Pseudomonadota</taxon>
        <taxon>Betaproteobacteria</taxon>
        <taxon>Burkholderiales</taxon>
        <taxon>Comamonadaceae</taxon>
        <taxon>Hydrogenophaga</taxon>
    </lineage>
</organism>